<reference evidence="1" key="1">
    <citation type="journal article" date="2008" name="Nature">
        <title>The amphioxus genome and the evolution of the chordate karyotype.</title>
        <authorList>
            <consortium name="US DOE Joint Genome Institute (JGI-PGF)"/>
            <person name="Putnam N.H."/>
            <person name="Butts T."/>
            <person name="Ferrier D.E.K."/>
            <person name="Furlong R.F."/>
            <person name="Hellsten U."/>
            <person name="Kawashima T."/>
            <person name="Robinson-Rechavi M."/>
            <person name="Shoguchi E."/>
            <person name="Terry A."/>
            <person name="Yu J.-K."/>
            <person name="Benito-Gutierrez E.L."/>
            <person name="Dubchak I."/>
            <person name="Garcia-Fernandez J."/>
            <person name="Gibson-Brown J.J."/>
            <person name="Grigoriev I.V."/>
            <person name="Horton A.C."/>
            <person name="de Jong P.J."/>
            <person name="Jurka J."/>
            <person name="Kapitonov V.V."/>
            <person name="Kohara Y."/>
            <person name="Kuroki Y."/>
            <person name="Lindquist E."/>
            <person name="Lucas S."/>
            <person name="Osoegawa K."/>
            <person name="Pennacchio L.A."/>
            <person name="Salamov A.A."/>
            <person name="Satou Y."/>
            <person name="Sauka-Spengler T."/>
            <person name="Schmutz J."/>
            <person name="Shin-I T."/>
            <person name="Toyoda A."/>
            <person name="Bronner-Fraser M."/>
            <person name="Fujiyama A."/>
            <person name="Holland L.Z."/>
            <person name="Holland P.W.H."/>
            <person name="Satoh N."/>
            <person name="Rokhsar D.S."/>
        </authorList>
    </citation>
    <scope>NUCLEOTIDE SEQUENCE [LARGE SCALE GENOMIC DNA]</scope>
    <source>
        <strain evidence="1">S238N-H82</strain>
        <tissue evidence="1">Testes</tissue>
    </source>
</reference>
<dbReference type="PANTHER" id="PTHR35332">
    <property type="entry name" value="REGULATION OF ENOLASE PROTEIN 1"/>
    <property type="match status" value="1"/>
</dbReference>
<accession>C3YH77</accession>
<dbReference type="InterPro" id="IPR009784">
    <property type="entry name" value="DUF1349"/>
</dbReference>
<dbReference type="EMBL" id="GG666513">
    <property type="protein sequence ID" value="EEN60313.1"/>
    <property type="molecule type" value="Genomic_DNA"/>
</dbReference>
<proteinExistence type="predicted"/>
<organism>
    <name type="scientific">Branchiostoma floridae</name>
    <name type="common">Florida lancelet</name>
    <name type="synonym">Amphioxus</name>
    <dbReference type="NCBI Taxonomy" id="7739"/>
    <lineage>
        <taxon>Eukaryota</taxon>
        <taxon>Metazoa</taxon>
        <taxon>Chordata</taxon>
        <taxon>Cephalochordata</taxon>
        <taxon>Leptocardii</taxon>
        <taxon>Amphioxiformes</taxon>
        <taxon>Branchiostomatidae</taxon>
        <taxon>Branchiostoma</taxon>
    </lineage>
</organism>
<dbReference type="InParanoid" id="C3YH77"/>
<dbReference type="PANTHER" id="PTHR35332:SF2">
    <property type="entry name" value="REGULATION OF ENOLASE PROTEIN 1"/>
    <property type="match status" value="1"/>
</dbReference>
<name>C3YH77_BRAFL</name>
<dbReference type="InterPro" id="IPR013320">
    <property type="entry name" value="ConA-like_dom_sf"/>
</dbReference>
<dbReference type="AlphaFoldDB" id="C3YH77"/>
<evidence type="ECO:0000313" key="1">
    <source>
        <dbReference type="EMBL" id="EEN60313.1"/>
    </source>
</evidence>
<protein>
    <submittedName>
        <fullName evidence="1">Uncharacterized protein</fullName>
    </submittedName>
</protein>
<sequence>MAGSHTHPLTLPFATTFDTVQMRPELTWLNEPQDFMLRADGTNGILVTPKEKSDFWRKTYYTPELINDNGHLLYAPVTDTNCVMETLFEVSAANQFDQAGLMVRYDHEHWLKTVENKAHDEDRWDFIRILHLEPPVPTSDPQVAMMGPMVCAPTASGGTALFHKFNVRHSDGYLQYHHN</sequence>
<gene>
    <name evidence="1" type="ORF">BRAFLDRAFT_88591</name>
</gene>
<dbReference type="SUPFAM" id="SSF49899">
    <property type="entry name" value="Concanavalin A-like lectins/glucanases"/>
    <property type="match status" value="1"/>
</dbReference>
<dbReference type="Pfam" id="PF07081">
    <property type="entry name" value="DUF1349"/>
    <property type="match status" value="1"/>
</dbReference>
<dbReference type="Gene3D" id="2.60.120.200">
    <property type="match status" value="1"/>
</dbReference>